<dbReference type="EMBL" id="JAACXV010000401">
    <property type="protein sequence ID" value="KAF7278429.1"/>
    <property type="molecule type" value="Genomic_DNA"/>
</dbReference>
<comment type="caution">
    <text evidence="7">The sequence shown here is derived from an EMBL/GenBank/DDBJ whole genome shotgun (WGS) entry which is preliminary data.</text>
</comment>
<dbReference type="GO" id="GO:0008198">
    <property type="term" value="F:ferrous iron binding"/>
    <property type="evidence" value="ECO:0007669"/>
    <property type="project" value="TreeGrafter"/>
</dbReference>
<name>A0A834MHD3_RHYFE</name>
<evidence type="ECO:0000313" key="7">
    <source>
        <dbReference type="EMBL" id="KAF7278429.1"/>
    </source>
</evidence>
<dbReference type="InterPro" id="IPR027450">
    <property type="entry name" value="AlkB-like"/>
</dbReference>
<dbReference type="Pfam" id="PF13532">
    <property type="entry name" value="2OG-FeII_Oxy_2"/>
    <property type="match status" value="1"/>
</dbReference>
<sequence>MFKESFKYYKTKCCTIDFSNVLDLNNDITWNKYNVKKNSIDDYQQDSITSISFCFKPVKTWEVFQINDKPGLIVIKNPFTSIGQRYWVVKCLRDYSKKPNRRNIDSITSISNVDNWWEKCNKLDNNELLKKLRWSTLGYHHNWDTKLYSEKDKTNFPHELKELTQFLADILGYPNYSAEAAIINYYHMDSTLSGHTDHSEVNLKAPLFSFSFGQTAIFLIGGKTIEDSAIPIFLRSGDILIMSNESRLCYHGVPRILKTEERPWEIDTKDSTQEVLKYNDALSICKDEEIWKPFSMYINYSRVNMNIRQVLNKGQQTL</sequence>
<feature type="binding site" evidence="5">
    <location>
        <position position="197"/>
    </location>
    <ligand>
        <name>Fe cation</name>
        <dbReference type="ChEBI" id="CHEBI:24875"/>
        <note>catalytic</note>
    </ligand>
</feature>
<feature type="domain" description="Alpha-ketoglutarate-dependent dioxygenase AlkB-like" evidence="6">
    <location>
        <begin position="125"/>
        <end position="308"/>
    </location>
</feature>
<keyword evidence="1 5" id="KW-0479">Metal-binding</keyword>
<accession>A0A834MHD3</accession>
<dbReference type="GO" id="GO:0035516">
    <property type="term" value="F:broad specificity oxidative DNA demethylase activity"/>
    <property type="evidence" value="ECO:0007669"/>
    <property type="project" value="TreeGrafter"/>
</dbReference>
<dbReference type="Gene3D" id="2.60.120.590">
    <property type="entry name" value="Alpha-ketoglutarate-dependent dioxygenase AlkB-like"/>
    <property type="match status" value="1"/>
</dbReference>
<dbReference type="PANTHER" id="PTHR16557">
    <property type="entry name" value="ALKYLATED DNA REPAIR PROTEIN ALKB-RELATED"/>
    <property type="match status" value="1"/>
</dbReference>
<dbReference type="GO" id="GO:0035515">
    <property type="term" value="F:oxidative RNA demethylase activity"/>
    <property type="evidence" value="ECO:0007669"/>
    <property type="project" value="TreeGrafter"/>
</dbReference>
<comment type="cofactor">
    <cofactor evidence="5">
        <name>Fe(2+)</name>
        <dbReference type="ChEBI" id="CHEBI:29033"/>
    </cofactor>
    <text evidence="5">Binds 1 Fe(2+) ion per subunit.</text>
</comment>
<organism evidence="7 8">
    <name type="scientific">Rhynchophorus ferrugineus</name>
    <name type="common">Red palm weevil</name>
    <name type="synonym">Curculio ferrugineus</name>
    <dbReference type="NCBI Taxonomy" id="354439"/>
    <lineage>
        <taxon>Eukaryota</taxon>
        <taxon>Metazoa</taxon>
        <taxon>Ecdysozoa</taxon>
        <taxon>Arthropoda</taxon>
        <taxon>Hexapoda</taxon>
        <taxon>Insecta</taxon>
        <taxon>Pterygota</taxon>
        <taxon>Neoptera</taxon>
        <taxon>Endopterygota</taxon>
        <taxon>Coleoptera</taxon>
        <taxon>Polyphaga</taxon>
        <taxon>Cucujiformia</taxon>
        <taxon>Curculionidae</taxon>
        <taxon>Dryophthorinae</taxon>
        <taxon>Rhynchophorus</taxon>
    </lineage>
</organism>
<proteinExistence type="predicted"/>
<keyword evidence="3" id="KW-0560">Oxidoreductase</keyword>
<dbReference type="OrthoDB" id="6614653at2759"/>
<keyword evidence="8" id="KW-1185">Reference proteome</keyword>
<dbReference type="AlphaFoldDB" id="A0A834MHD3"/>
<evidence type="ECO:0000256" key="5">
    <source>
        <dbReference type="PIRSR" id="PIRSR604574-2"/>
    </source>
</evidence>
<protein>
    <recommendedName>
        <fullName evidence="6">Alpha-ketoglutarate-dependent dioxygenase AlkB-like domain-containing protein</fullName>
    </recommendedName>
</protein>
<dbReference type="PANTHER" id="PTHR16557:SF2">
    <property type="entry name" value="NUCLEIC ACID DIOXYGENASE ALKBH1"/>
    <property type="match status" value="1"/>
</dbReference>
<gene>
    <name evidence="7" type="ORF">GWI33_008463</name>
</gene>
<dbReference type="InterPro" id="IPR037151">
    <property type="entry name" value="AlkB-like_sf"/>
</dbReference>
<reference evidence="7" key="1">
    <citation type="submission" date="2020-08" db="EMBL/GenBank/DDBJ databases">
        <title>Genome sequencing and assembly of the red palm weevil Rhynchophorus ferrugineus.</title>
        <authorList>
            <person name="Dias G.B."/>
            <person name="Bergman C.M."/>
            <person name="Manee M."/>
        </authorList>
    </citation>
    <scope>NUCLEOTIDE SEQUENCE</scope>
    <source>
        <strain evidence="7">AA-2017</strain>
        <tissue evidence="7">Whole larva</tissue>
    </source>
</reference>
<dbReference type="GO" id="GO:0005737">
    <property type="term" value="C:cytoplasm"/>
    <property type="evidence" value="ECO:0007669"/>
    <property type="project" value="TreeGrafter"/>
</dbReference>
<feature type="binding site" evidence="5">
    <location>
        <position position="195"/>
    </location>
    <ligand>
        <name>Fe cation</name>
        <dbReference type="ChEBI" id="CHEBI:24875"/>
        <note>catalytic</note>
    </ligand>
</feature>
<dbReference type="GO" id="GO:0035513">
    <property type="term" value="P:oxidative RNA demethylation"/>
    <property type="evidence" value="ECO:0007669"/>
    <property type="project" value="TreeGrafter"/>
</dbReference>
<dbReference type="Proteomes" id="UP000625711">
    <property type="component" value="Unassembled WGS sequence"/>
</dbReference>
<dbReference type="InterPro" id="IPR004574">
    <property type="entry name" value="Alkb"/>
</dbReference>
<evidence type="ECO:0000256" key="4">
    <source>
        <dbReference type="ARBA" id="ARBA00023004"/>
    </source>
</evidence>
<evidence type="ECO:0000313" key="8">
    <source>
        <dbReference type="Proteomes" id="UP000625711"/>
    </source>
</evidence>
<evidence type="ECO:0000256" key="1">
    <source>
        <dbReference type="ARBA" id="ARBA00022723"/>
    </source>
</evidence>
<keyword evidence="2" id="KW-0223">Dioxygenase</keyword>
<evidence type="ECO:0000256" key="2">
    <source>
        <dbReference type="ARBA" id="ARBA00022964"/>
    </source>
</evidence>
<keyword evidence="4 5" id="KW-0408">Iron</keyword>
<dbReference type="SUPFAM" id="SSF51197">
    <property type="entry name" value="Clavaminate synthase-like"/>
    <property type="match status" value="1"/>
</dbReference>
<dbReference type="GO" id="GO:0005634">
    <property type="term" value="C:nucleus"/>
    <property type="evidence" value="ECO:0007669"/>
    <property type="project" value="TreeGrafter"/>
</dbReference>
<evidence type="ECO:0000259" key="6">
    <source>
        <dbReference type="Pfam" id="PF13532"/>
    </source>
</evidence>
<evidence type="ECO:0000256" key="3">
    <source>
        <dbReference type="ARBA" id="ARBA00023002"/>
    </source>
</evidence>
<feature type="binding site" evidence="5">
    <location>
        <position position="251"/>
    </location>
    <ligand>
        <name>Fe cation</name>
        <dbReference type="ChEBI" id="CHEBI:24875"/>
        <note>catalytic</note>
    </ligand>
</feature>